<feature type="domain" description="HTH arsR-type" evidence="1">
    <location>
        <begin position="1"/>
        <end position="94"/>
    </location>
</feature>
<dbReference type="AlphaFoldDB" id="A0A0U3NIE4"/>
<proteinExistence type="predicted"/>
<dbReference type="Proteomes" id="UP000064921">
    <property type="component" value="Chromosome"/>
</dbReference>
<dbReference type="CDD" id="cd00090">
    <property type="entry name" value="HTH_ARSR"/>
    <property type="match status" value="1"/>
</dbReference>
<name>A0A0U3NIE4_9HYPH</name>
<dbReference type="RefSeq" id="WP_058900256.1">
    <property type="nucleotide sequence ID" value="NZ_CM011124.1"/>
</dbReference>
<evidence type="ECO:0000313" key="3">
    <source>
        <dbReference type="Proteomes" id="UP000064921"/>
    </source>
</evidence>
<keyword evidence="3" id="KW-1185">Reference proteome</keyword>
<organism evidence="2 3">
    <name type="scientific">Pannonibacter phragmitetus</name>
    <dbReference type="NCBI Taxonomy" id="121719"/>
    <lineage>
        <taxon>Bacteria</taxon>
        <taxon>Pseudomonadati</taxon>
        <taxon>Pseudomonadota</taxon>
        <taxon>Alphaproteobacteria</taxon>
        <taxon>Hyphomicrobiales</taxon>
        <taxon>Stappiaceae</taxon>
        <taxon>Pannonibacter</taxon>
    </lineage>
</organism>
<dbReference type="GO" id="GO:0003700">
    <property type="term" value="F:DNA-binding transcription factor activity"/>
    <property type="evidence" value="ECO:0007669"/>
    <property type="project" value="InterPro"/>
</dbReference>
<dbReference type="InterPro" id="IPR011991">
    <property type="entry name" value="ArsR-like_HTH"/>
</dbReference>
<accession>A0A0U3NIE4</accession>
<dbReference type="PANTHER" id="PTHR38600">
    <property type="entry name" value="TRANSCRIPTIONAL REGULATORY PROTEIN"/>
    <property type="match status" value="1"/>
</dbReference>
<dbReference type="PRINTS" id="PR00778">
    <property type="entry name" value="HTHARSR"/>
</dbReference>
<dbReference type="Gene3D" id="1.10.10.10">
    <property type="entry name" value="Winged helix-like DNA-binding domain superfamily/Winged helix DNA-binding domain"/>
    <property type="match status" value="1"/>
</dbReference>
<dbReference type="STRING" id="121719.APZ00_22345"/>
<gene>
    <name evidence="2" type="ORF">APZ00_22345</name>
</gene>
<dbReference type="InterPro" id="IPR001845">
    <property type="entry name" value="HTH_ArsR_DNA-bd_dom"/>
</dbReference>
<evidence type="ECO:0000313" key="2">
    <source>
        <dbReference type="EMBL" id="ALV29440.1"/>
    </source>
</evidence>
<dbReference type="NCBIfam" id="NF033788">
    <property type="entry name" value="HTH_metalloreg"/>
    <property type="match status" value="1"/>
</dbReference>
<dbReference type="InterPro" id="IPR036388">
    <property type="entry name" value="WH-like_DNA-bd_sf"/>
</dbReference>
<sequence length="113" mass="12257">MANQQQPLDALFHALSDPTRRAVLQRLGAGSASVKDLSGPFSMALPSFLKHLAVLEDSGLITTHKSGRTRTCNLNKAAFAPVDDWLSSQKAMWTARTDRLAAFVEAETASEED</sequence>
<reference evidence="2 3" key="1">
    <citation type="submission" date="2015-10" db="EMBL/GenBank/DDBJ databases">
        <title>The world's first case of liver abscess caused by Pannonibacter phragmitetus.</title>
        <authorList>
            <person name="Ming D."/>
            <person name="Wang M."/>
            <person name="Zhou Y."/>
            <person name="Jiang T."/>
            <person name="Hu S."/>
        </authorList>
    </citation>
    <scope>NUCLEOTIDE SEQUENCE [LARGE SCALE GENOMIC DNA]</scope>
    <source>
        <strain evidence="2 3">31801</strain>
    </source>
</reference>
<dbReference type="InterPro" id="IPR036390">
    <property type="entry name" value="WH_DNA-bd_sf"/>
</dbReference>
<evidence type="ECO:0000259" key="1">
    <source>
        <dbReference type="PROSITE" id="PS50987"/>
    </source>
</evidence>
<dbReference type="KEGG" id="pphr:APZ00_22345"/>
<dbReference type="SUPFAM" id="SSF46785">
    <property type="entry name" value="Winged helix' DNA-binding domain"/>
    <property type="match status" value="1"/>
</dbReference>
<dbReference type="EMBL" id="CP013068">
    <property type="protein sequence ID" value="ALV29440.1"/>
    <property type="molecule type" value="Genomic_DNA"/>
</dbReference>
<protein>
    <submittedName>
        <fullName evidence="2">ArsR family transcriptional regulator</fullName>
    </submittedName>
</protein>
<dbReference type="SMART" id="SM00418">
    <property type="entry name" value="HTH_ARSR"/>
    <property type="match status" value="1"/>
</dbReference>
<dbReference type="PROSITE" id="PS50987">
    <property type="entry name" value="HTH_ARSR_2"/>
    <property type="match status" value="1"/>
</dbReference>
<dbReference type="Pfam" id="PF12840">
    <property type="entry name" value="HTH_20"/>
    <property type="match status" value="1"/>
</dbReference>
<dbReference type="PANTHER" id="PTHR38600:SF2">
    <property type="entry name" value="SLL0088 PROTEIN"/>
    <property type="match status" value="1"/>
</dbReference>